<sequence>MQNPETGEQRGEIDHYKDVHYREKTGTWVHPLALERWETMQLRRSQPTPDDTPRSEIQIMSDVLGARSGYVRRLGHGAKLMAPSKSSRVVVEAELKKRAKENQQLRIQIEELRDEMKESRAAMEEEITRRTRDEMMESRVVMEAEITRRTNEIRLQQERQMQDMFQSLVARLQLPGCSTSRP</sequence>
<reference evidence="2" key="1">
    <citation type="journal article" date="2023" name="Nat. Commun.">
        <title>Diploid and tetraploid genomes of Acorus and the evolution of monocots.</title>
        <authorList>
            <person name="Ma L."/>
            <person name="Liu K.W."/>
            <person name="Li Z."/>
            <person name="Hsiao Y.Y."/>
            <person name="Qi Y."/>
            <person name="Fu T."/>
            <person name="Tang G.D."/>
            <person name="Zhang D."/>
            <person name="Sun W.H."/>
            <person name="Liu D.K."/>
            <person name="Li Y."/>
            <person name="Chen G.Z."/>
            <person name="Liu X.D."/>
            <person name="Liao X.Y."/>
            <person name="Jiang Y.T."/>
            <person name="Yu X."/>
            <person name="Hao Y."/>
            <person name="Huang J."/>
            <person name="Zhao X.W."/>
            <person name="Ke S."/>
            <person name="Chen Y.Y."/>
            <person name="Wu W.L."/>
            <person name="Hsu J.L."/>
            <person name="Lin Y.F."/>
            <person name="Huang M.D."/>
            <person name="Li C.Y."/>
            <person name="Huang L."/>
            <person name="Wang Z.W."/>
            <person name="Zhao X."/>
            <person name="Zhong W.Y."/>
            <person name="Peng D.H."/>
            <person name="Ahmad S."/>
            <person name="Lan S."/>
            <person name="Zhang J.S."/>
            <person name="Tsai W.C."/>
            <person name="Van de Peer Y."/>
            <person name="Liu Z.J."/>
        </authorList>
    </citation>
    <scope>NUCLEOTIDE SEQUENCE</scope>
    <source>
        <strain evidence="2">CP</strain>
    </source>
</reference>
<organism evidence="2 3">
    <name type="scientific">Acorus calamus</name>
    <name type="common">Sweet flag</name>
    <dbReference type="NCBI Taxonomy" id="4465"/>
    <lineage>
        <taxon>Eukaryota</taxon>
        <taxon>Viridiplantae</taxon>
        <taxon>Streptophyta</taxon>
        <taxon>Embryophyta</taxon>
        <taxon>Tracheophyta</taxon>
        <taxon>Spermatophyta</taxon>
        <taxon>Magnoliopsida</taxon>
        <taxon>Liliopsida</taxon>
        <taxon>Acoraceae</taxon>
        <taxon>Acorus</taxon>
    </lineage>
</organism>
<proteinExistence type="predicted"/>
<gene>
    <name evidence="2" type="ORF">QJS10_CPA05g01329</name>
</gene>
<keyword evidence="3" id="KW-1185">Reference proteome</keyword>
<dbReference type="EMBL" id="JAUJYO010000005">
    <property type="protein sequence ID" value="KAK1316281.1"/>
    <property type="molecule type" value="Genomic_DNA"/>
</dbReference>
<reference evidence="2" key="2">
    <citation type="submission" date="2023-06" db="EMBL/GenBank/DDBJ databases">
        <authorList>
            <person name="Ma L."/>
            <person name="Liu K.-W."/>
            <person name="Li Z."/>
            <person name="Hsiao Y.-Y."/>
            <person name="Qi Y."/>
            <person name="Fu T."/>
            <person name="Tang G."/>
            <person name="Zhang D."/>
            <person name="Sun W.-H."/>
            <person name="Liu D.-K."/>
            <person name="Li Y."/>
            <person name="Chen G.-Z."/>
            <person name="Liu X.-D."/>
            <person name="Liao X.-Y."/>
            <person name="Jiang Y.-T."/>
            <person name="Yu X."/>
            <person name="Hao Y."/>
            <person name="Huang J."/>
            <person name="Zhao X.-W."/>
            <person name="Ke S."/>
            <person name="Chen Y.-Y."/>
            <person name="Wu W.-L."/>
            <person name="Hsu J.-L."/>
            <person name="Lin Y.-F."/>
            <person name="Huang M.-D."/>
            <person name="Li C.-Y."/>
            <person name="Huang L."/>
            <person name="Wang Z.-W."/>
            <person name="Zhao X."/>
            <person name="Zhong W.-Y."/>
            <person name="Peng D.-H."/>
            <person name="Ahmad S."/>
            <person name="Lan S."/>
            <person name="Zhang J.-S."/>
            <person name="Tsai W.-C."/>
            <person name="Van De Peer Y."/>
            <person name="Liu Z.-J."/>
        </authorList>
    </citation>
    <scope>NUCLEOTIDE SEQUENCE</scope>
    <source>
        <strain evidence="2">CP</strain>
        <tissue evidence="2">Leaves</tissue>
    </source>
</reference>
<evidence type="ECO:0000313" key="3">
    <source>
        <dbReference type="Proteomes" id="UP001180020"/>
    </source>
</evidence>
<comment type="caution">
    <text evidence="2">The sequence shown here is derived from an EMBL/GenBank/DDBJ whole genome shotgun (WGS) entry which is preliminary data.</text>
</comment>
<feature type="coiled-coil region" evidence="1">
    <location>
        <begin position="95"/>
        <end position="129"/>
    </location>
</feature>
<evidence type="ECO:0000256" key="1">
    <source>
        <dbReference type="SAM" id="Coils"/>
    </source>
</evidence>
<dbReference type="AlphaFoldDB" id="A0AAV9ERB0"/>
<protein>
    <submittedName>
        <fullName evidence="2">Uncharacterized protein</fullName>
    </submittedName>
</protein>
<evidence type="ECO:0000313" key="2">
    <source>
        <dbReference type="EMBL" id="KAK1316281.1"/>
    </source>
</evidence>
<dbReference type="Proteomes" id="UP001180020">
    <property type="component" value="Unassembled WGS sequence"/>
</dbReference>
<name>A0AAV9ERB0_ACOCL</name>
<accession>A0AAV9ERB0</accession>
<keyword evidence="1" id="KW-0175">Coiled coil</keyword>